<dbReference type="EMBL" id="CP003344">
    <property type="protein sequence ID" value="AGA69382.1"/>
    <property type="molecule type" value="Genomic_DNA"/>
</dbReference>
<dbReference type="HOGENOM" id="CLU_2522120_0_0_9"/>
<name>L0F860_DESDL</name>
<evidence type="ECO:0000313" key="3">
    <source>
        <dbReference type="Proteomes" id="UP000010797"/>
    </source>
</evidence>
<evidence type="ECO:0000259" key="1">
    <source>
        <dbReference type="Pfam" id="PF09413"/>
    </source>
</evidence>
<proteinExistence type="predicted"/>
<gene>
    <name evidence="2" type="ordered locus">Desdi_1934</name>
</gene>
<protein>
    <recommendedName>
        <fullName evidence="1">DUF2007 domain-containing protein</fullName>
    </recommendedName>
</protein>
<dbReference type="RefSeq" id="WP_015262368.1">
    <property type="nucleotide sequence ID" value="NC_019903.1"/>
</dbReference>
<dbReference type="OrthoDB" id="1809798at2"/>
<dbReference type="AlphaFoldDB" id="L0F860"/>
<feature type="domain" description="DUF2007" evidence="1">
    <location>
        <begin position="9"/>
        <end position="67"/>
    </location>
</feature>
<dbReference type="Proteomes" id="UP000010797">
    <property type="component" value="Chromosome"/>
</dbReference>
<dbReference type="Gene3D" id="3.30.70.1530">
    <property type="entry name" value="Hypothetical protein rpa1041"/>
    <property type="match status" value="1"/>
</dbReference>
<keyword evidence="3" id="KW-1185">Reference proteome</keyword>
<accession>L0F860</accession>
<organism evidence="2 3">
    <name type="scientific">Desulfitobacterium dichloroeliminans (strain LMG P-21439 / DCA1)</name>
    <dbReference type="NCBI Taxonomy" id="871963"/>
    <lineage>
        <taxon>Bacteria</taxon>
        <taxon>Bacillati</taxon>
        <taxon>Bacillota</taxon>
        <taxon>Clostridia</taxon>
        <taxon>Eubacteriales</taxon>
        <taxon>Desulfitobacteriaceae</taxon>
        <taxon>Desulfitobacterium</taxon>
    </lineage>
</organism>
<dbReference type="InterPro" id="IPR011322">
    <property type="entry name" value="N-reg_PII-like_a/b"/>
</dbReference>
<dbReference type="SUPFAM" id="SSF54913">
    <property type="entry name" value="GlnB-like"/>
    <property type="match status" value="1"/>
</dbReference>
<evidence type="ECO:0000313" key="2">
    <source>
        <dbReference type="EMBL" id="AGA69382.1"/>
    </source>
</evidence>
<dbReference type="KEGG" id="ddl:Desdi_1934"/>
<dbReference type="Pfam" id="PF09413">
    <property type="entry name" value="DUF2007"/>
    <property type="match status" value="1"/>
</dbReference>
<dbReference type="InterPro" id="IPR018551">
    <property type="entry name" value="DUF2007"/>
</dbReference>
<sequence>MKKWLLLTNVTTEIEADIVIALLEQEEIPARKAFPGSGNLKATYGLINGVEIYVPEDWMEQAKEILSADQQSSAWEADQKNGDS</sequence>
<reference evidence="3" key="1">
    <citation type="submission" date="2012-02" db="EMBL/GenBank/DDBJ databases">
        <title>Complete sequence of Desulfitobacterium dichloroeliminans LMG P-21439.</title>
        <authorList>
            <person name="Lucas S."/>
            <person name="Han J."/>
            <person name="Lapidus A."/>
            <person name="Cheng J.-F."/>
            <person name="Goodwin L."/>
            <person name="Pitluck S."/>
            <person name="Peters L."/>
            <person name="Ovchinnikova G."/>
            <person name="Teshima H."/>
            <person name="Detter J.C."/>
            <person name="Han C."/>
            <person name="Tapia R."/>
            <person name="Land M."/>
            <person name="Hauser L."/>
            <person name="Kyrpides N."/>
            <person name="Ivanova N."/>
            <person name="Pagani I."/>
            <person name="Kruse T."/>
            <person name="de Vos W.M."/>
            <person name="Boon N."/>
            <person name="Smidt H."/>
            <person name="Woyke T."/>
        </authorList>
    </citation>
    <scope>NUCLEOTIDE SEQUENCE [LARGE SCALE GENOMIC DNA]</scope>
    <source>
        <strain evidence="3">LMG P-21439 / DCA1</strain>
    </source>
</reference>